<comment type="caution">
    <text evidence="5">The sequence shown here is derived from an EMBL/GenBank/DDBJ whole genome shotgun (WGS) entry which is preliminary data.</text>
</comment>
<comment type="pathway">
    <text evidence="1">Cofactor biosynthesis; riboflavin biosynthesis.</text>
</comment>
<evidence type="ECO:0000313" key="6">
    <source>
        <dbReference type="Proteomes" id="UP000542776"/>
    </source>
</evidence>
<dbReference type="InterPro" id="IPR002734">
    <property type="entry name" value="RibDG_C"/>
</dbReference>
<organism evidence="5 6">
    <name type="scientific">Aureimonas pseudogalii</name>
    <dbReference type="NCBI Taxonomy" id="1744844"/>
    <lineage>
        <taxon>Bacteria</taxon>
        <taxon>Pseudomonadati</taxon>
        <taxon>Pseudomonadota</taxon>
        <taxon>Alphaproteobacteria</taxon>
        <taxon>Hyphomicrobiales</taxon>
        <taxon>Aurantimonadaceae</taxon>
        <taxon>Aureimonas</taxon>
    </lineage>
</organism>
<dbReference type="Pfam" id="PF01872">
    <property type="entry name" value="RibD_C"/>
    <property type="match status" value="1"/>
</dbReference>
<protein>
    <submittedName>
        <fullName evidence="5">Riboflavin biosynthesis pyrimidine reductase</fullName>
    </submittedName>
</protein>
<sequence>MTKPHVLCLMMTSIDGRVLTQDWAIEAPSKIFEDAHDALDGDAWLVGRVTLEEDFDAAGDWERGLATGPIERTDWFAQRDAKGYAVAIDRSGKLNWKSDAIDGEHYVTVISRGVSDDYLAFLQKVGVSYVFGGDEEIDFPHVLDVLGRELGIKRLLLEGGGGVNGSVLNAGLVDELLVFVLPLTDGRPDAPSLFDIQGEWRGSRRLELLSNETVKDGIVKLHYRVSNDRA</sequence>
<dbReference type="AlphaFoldDB" id="A0A7W6H5H7"/>
<dbReference type="GO" id="GO:0008703">
    <property type="term" value="F:5-amino-6-(5-phosphoribosylamino)uracil reductase activity"/>
    <property type="evidence" value="ECO:0007669"/>
    <property type="project" value="InterPro"/>
</dbReference>
<dbReference type="GO" id="GO:0009231">
    <property type="term" value="P:riboflavin biosynthetic process"/>
    <property type="evidence" value="ECO:0007669"/>
    <property type="project" value="InterPro"/>
</dbReference>
<evidence type="ECO:0000256" key="1">
    <source>
        <dbReference type="ARBA" id="ARBA00005104"/>
    </source>
</evidence>
<dbReference type="InterPro" id="IPR050765">
    <property type="entry name" value="Riboflavin_Biosynth_HTPR"/>
</dbReference>
<evidence type="ECO:0000256" key="3">
    <source>
        <dbReference type="ARBA" id="ARBA00023002"/>
    </source>
</evidence>
<reference evidence="5 6" key="1">
    <citation type="submission" date="2020-08" db="EMBL/GenBank/DDBJ databases">
        <title>Genomic Encyclopedia of Type Strains, Phase IV (KMG-IV): sequencing the most valuable type-strain genomes for metagenomic binning, comparative biology and taxonomic classification.</title>
        <authorList>
            <person name="Goeker M."/>
        </authorList>
    </citation>
    <scope>NUCLEOTIDE SEQUENCE [LARGE SCALE GENOMIC DNA]</scope>
    <source>
        <strain evidence="5 6">DSM 102238</strain>
    </source>
</reference>
<dbReference type="PANTHER" id="PTHR38011">
    <property type="entry name" value="DIHYDROFOLATE REDUCTASE FAMILY PROTEIN (AFU_ORTHOLOGUE AFUA_8G06820)"/>
    <property type="match status" value="1"/>
</dbReference>
<keyword evidence="2" id="KW-0521">NADP</keyword>
<dbReference type="RefSeq" id="WP_183200474.1">
    <property type="nucleotide sequence ID" value="NZ_JACIEK010000007.1"/>
</dbReference>
<gene>
    <name evidence="5" type="ORF">GGR04_002797</name>
</gene>
<dbReference type="SUPFAM" id="SSF53597">
    <property type="entry name" value="Dihydrofolate reductase-like"/>
    <property type="match status" value="1"/>
</dbReference>
<feature type="domain" description="Bacterial bifunctional deaminase-reductase C-terminal" evidence="4">
    <location>
        <begin position="4"/>
        <end position="219"/>
    </location>
</feature>
<evidence type="ECO:0000259" key="4">
    <source>
        <dbReference type="Pfam" id="PF01872"/>
    </source>
</evidence>
<dbReference type="EMBL" id="JACIEK010000007">
    <property type="protein sequence ID" value="MBB3998942.1"/>
    <property type="molecule type" value="Genomic_DNA"/>
</dbReference>
<dbReference type="Gene3D" id="3.40.430.10">
    <property type="entry name" value="Dihydrofolate Reductase, subunit A"/>
    <property type="match status" value="1"/>
</dbReference>
<keyword evidence="6" id="KW-1185">Reference proteome</keyword>
<evidence type="ECO:0000256" key="2">
    <source>
        <dbReference type="ARBA" id="ARBA00022857"/>
    </source>
</evidence>
<name>A0A7W6H5H7_9HYPH</name>
<accession>A0A7W6H5H7</accession>
<keyword evidence="3" id="KW-0560">Oxidoreductase</keyword>
<dbReference type="InterPro" id="IPR024072">
    <property type="entry name" value="DHFR-like_dom_sf"/>
</dbReference>
<dbReference type="PANTHER" id="PTHR38011:SF7">
    <property type="entry name" value="2,5-DIAMINO-6-RIBOSYLAMINO-4(3H)-PYRIMIDINONE 5'-PHOSPHATE REDUCTASE"/>
    <property type="match status" value="1"/>
</dbReference>
<evidence type="ECO:0000313" key="5">
    <source>
        <dbReference type="EMBL" id="MBB3998942.1"/>
    </source>
</evidence>
<dbReference type="Proteomes" id="UP000542776">
    <property type="component" value="Unassembled WGS sequence"/>
</dbReference>
<proteinExistence type="predicted"/>